<feature type="compositionally biased region" description="Basic and acidic residues" evidence="1">
    <location>
        <begin position="468"/>
        <end position="480"/>
    </location>
</feature>
<dbReference type="InterPro" id="IPR044967">
    <property type="entry name" value="PTAC10"/>
</dbReference>
<dbReference type="OrthoDB" id="514964at2759"/>
<feature type="compositionally biased region" description="Basic and acidic residues" evidence="1">
    <location>
        <begin position="705"/>
        <end position="716"/>
    </location>
</feature>
<dbReference type="AlphaFoldDB" id="A0A8X7Y6J5"/>
<dbReference type="EMBL" id="JAAWWB010000029">
    <property type="protein sequence ID" value="KAG6747163.1"/>
    <property type="molecule type" value="Genomic_DNA"/>
</dbReference>
<dbReference type="GO" id="GO:0009507">
    <property type="term" value="C:chloroplast"/>
    <property type="evidence" value="ECO:0007669"/>
    <property type="project" value="TreeGrafter"/>
</dbReference>
<reference evidence="3" key="1">
    <citation type="journal article" date="2020" name="bioRxiv">
        <title>Hybrid origin of Populus tomentosa Carr. identified through genome sequencing and phylogenomic analysis.</title>
        <authorList>
            <person name="An X."/>
            <person name="Gao K."/>
            <person name="Chen Z."/>
            <person name="Li J."/>
            <person name="Yang X."/>
            <person name="Yang X."/>
            <person name="Zhou J."/>
            <person name="Guo T."/>
            <person name="Zhao T."/>
            <person name="Huang S."/>
            <person name="Miao D."/>
            <person name="Khan W.U."/>
            <person name="Rao P."/>
            <person name="Ye M."/>
            <person name="Lei B."/>
            <person name="Liao W."/>
            <person name="Wang J."/>
            <person name="Ji L."/>
            <person name="Li Y."/>
            <person name="Guo B."/>
            <person name="Mustafa N.S."/>
            <person name="Li S."/>
            <person name="Yun Q."/>
            <person name="Keller S.R."/>
            <person name="Mao J."/>
            <person name="Zhang R."/>
            <person name="Strauss S.H."/>
        </authorList>
    </citation>
    <scope>NUCLEOTIDE SEQUENCE</scope>
    <source>
        <strain evidence="3">GM15</strain>
        <tissue evidence="3">Leaf</tissue>
    </source>
</reference>
<feature type="compositionally biased region" description="Acidic residues" evidence="1">
    <location>
        <begin position="717"/>
        <end position="735"/>
    </location>
</feature>
<evidence type="ECO:0000313" key="3">
    <source>
        <dbReference type="EMBL" id="KAG6747163.1"/>
    </source>
</evidence>
<dbReference type="PANTHER" id="PTHR36371:SF1">
    <property type="entry name" value="PROTEIN PLASTID TRANSCRIPTIONALLY ACTIVE 10"/>
    <property type="match status" value="1"/>
</dbReference>
<evidence type="ECO:0000313" key="4">
    <source>
        <dbReference type="Proteomes" id="UP000886885"/>
    </source>
</evidence>
<evidence type="ECO:0000256" key="1">
    <source>
        <dbReference type="SAM" id="MobiDB-lite"/>
    </source>
</evidence>
<sequence>MQILQTPFPLFSLPKPLNPSLKPHHKNHHQFLLLPRHPLSTTLTPPKSYSSDEFPVDETFLEKFAPKDQETEDEARRKNWIVRGWAPWEEILTPEADFAKKSLNEGEEVPLKTPEAIEAFNMLSPSYRSQKIKEMGLTEDEWYMKQFEIKGEIPDKLETEWASPLVVRQVAPRDWPPRGWEVDRKELEFIREGHKLQGVRVNLEDLENGVGVDKENMCLERYKVFLKQYEEWVEANKDRLEEESYEEDQDYYPGRRKRGKDYKEGMVGQCCNIFPCLYRRYELPFYYPGQICEGKVTTIHLYQGAFVDVGGVHDGWIPIKRNDWFWIRHHIKVSMHVIVEILAKRDPYRFRFPLEMRFVYPNIDHLIFNRFEFPPVFHRDEDTNLDELRVCKLPYKKNMLIFEFSELLNVGLNLMVTEGYLKTVGSPILTSWGLDNLVSTCKFLHILYFLELNVSLFVLHVHLHLQRDCGRPPVPRRDPEDKPEEEPLLSNHPYVDKLWQIHVAEQTILDDWEANPEKYKGKKISELTDNEDFDEENGIEYTEAYHKKTVLPKVILKTSVKELDLEAALAEREFHNKLRMEAKERGEKYKITKLRRNIEMDEYDLLHWRRSFEEREALIRDISCRRALGLPLEEPGKYKPASFFGKDQYDPENPLYRYDYWGEPKNSEKSKQERMTELHNKSIVGKGNVWYEMSYEDAIAQRMQREARAKEEKQGVEEDSDRDYDDEDDDDDDDDIDFNLLGDFGVDLANHPVVNGTESAGISHEDGVIILAAQNFSRPQGLFGIEVAKARAILHGLDLAIQALEIHKHGQNNHFTPSL</sequence>
<feature type="region of interest" description="Disordered" evidence="1">
    <location>
        <begin position="705"/>
        <end position="735"/>
    </location>
</feature>
<dbReference type="PROSITE" id="PS50126">
    <property type="entry name" value="S1"/>
    <property type="match status" value="1"/>
</dbReference>
<proteinExistence type="predicted"/>
<feature type="domain" description="S1 motif" evidence="2">
    <location>
        <begin position="289"/>
        <end position="357"/>
    </location>
</feature>
<dbReference type="GO" id="GO:0003723">
    <property type="term" value="F:RNA binding"/>
    <property type="evidence" value="ECO:0007669"/>
    <property type="project" value="InterPro"/>
</dbReference>
<name>A0A8X7Y6J5_POPTO</name>
<feature type="region of interest" description="Disordered" evidence="1">
    <location>
        <begin position="468"/>
        <end position="488"/>
    </location>
</feature>
<protein>
    <recommendedName>
        <fullName evidence="2">S1 motif domain-containing protein</fullName>
    </recommendedName>
</protein>
<evidence type="ECO:0000259" key="2">
    <source>
        <dbReference type="PROSITE" id="PS50126"/>
    </source>
</evidence>
<keyword evidence="4" id="KW-1185">Reference proteome</keyword>
<dbReference type="Proteomes" id="UP000886885">
    <property type="component" value="Chromosome 15A"/>
</dbReference>
<dbReference type="GO" id="GO:0000427">
    <property type="term" value="C:plastid-encoded plastid RNA polymerase complex"/>
    <property type="evidence" value="ECO:0007669"/>
    <property type="project" value="InterPro"/>
</dbReference>
<organism evidence="3 4">
    <name type="scientific">Populus tomentosa</name>
    <name type="common">Chinese white poplar</name>
    <dbReference type="NCBI Taxonomy" id="118781"/>
    <lineage>
        <taxon>Eukaryota</taxon>
        <taxon>Viridiplantae</taxon>
        <taxon>Streptophyta</taxon>
        <taxon>Embryophyta</taxon>
        <taxon>Tracheophyta</taxon>
        <taxon>Spermatophyta</taxon>
        <taxon>Magnoliopsida</taxon>
        <taxon>eudicotyledons</taxon>
        <taxon>Gunneridae</taxon>
        <taxon>Pentapetalae</taxon>
        <taxon>rosids</taxon>
        <taxon>fabids</taxon>
        <taxon>Malpighiales</taxon>
        <taxon>Salicaceae</taxon>
        <taxon>Saliceae</taxon>
        <taxon>Populus</taxon>
    </lineage>
</organism>
<accession>A0A8X7Y6J5</accession>
<dbReference type="InterPro" id="IPR003029">
    <property type="entry name" value="S1_domain"/>
</dbReference>
<gene>
    <name evidence="3" type="ORF">POTOM_049544</name>
</gene>
<comment type="caution">
    <text evidence="3">The sequence shown here is derived from an EMBL/GenBank/DDBJ whole genome shotgun (WGS) entry which is preliminary data.</text>
</comment>
<dbReference type="PANTHER" id="PTHR36371">
    <property type="entry name" value="PROTEIN PLASTID TRANSCRIPTIONALLY ACTIVE 10"/>
    <property type="match status" value="1"/>
</dbReference>